<reference evidence="2" key="1">
    <citation type="submission" date="2010-09" db="EMBL/GenBank/DDBJ databases">
        <authorList>
            <person name="Garcia O."/>
            <person name="Costa G.G.L."/>
            <person name="Tiburcio R.A."/>
            <person name="Medrano F.J."/>
            <person name="Carazzolle M.F."/>
            <person name="Thomazella D.T."/>
            <person name="Schuster S.C."/>
            <person name="Carlson J.E."/>
            <person name="Guiltinan M.J."/>
            <person name="Bailey B.A."/>
            <person name="Mieckowski P."/>
            <person name="Pereira G.A.G."/>
            <person name="Meinhardt L.W."/>
        </authorList>
    </citation>
    <scope>NUCLEOTIDE SEQUENCE</scope>
</reference>
<name>F2WVI2_MONRO</name>
<gene>
    <name evidence="2" type="primary">hyp2</name>
</gene>
<keyword evidence="1" id="KW-1133">Transmembrane helix</keyword>
<reference key="2">
    <citation type="journal article" date="2012" name="Fungal Biol.">
        <title>The mitochondrial genome of Moniliophthora roreri, the frosty pod rot pathogen of cacao.</title>
        <authorList>
            <person name="Costa G.G.L."/>
            <person name="Cabrera O.G."/>
            <person name="Tiburcio R.A."/>
            <person name="Medrano F.J."/>
            <person name="Carazzolle M.F."/>
            <person name="Thomazella D.P.T."/>
            <person name="Schuster S.C."/>
            <person name="Carlson J.E."/>
            <person name="Guiltinan M.J."/>
            <person name="Bailey B.A."/>
            <person name="Mieczkowski P."/>
            <person name="Pereira G.A.G."/>
            <person name="Meinhardt L.W."/>
        </authorList>
    </citation>
    <scope>NUCLEOTIDE SEQUENCE [LARGE SCALE GENOMIC DNA]</scope>
    <source>
        <strain>MCA 2997</strain>
    </source>
</reference>
<sequence>MLFLLFLIIFKSFINDKLSYDLYHRISAIILLFTELLSYNGIYNLDSISGIGIYSGLFIIKKHSQILENITFIKVLSLYIIVGFIYLIYLFIELYIFILFIRGKIKIPYYLPPFLSEWLSHIEEDRKFNPDVVRAFMDLRLRNIIIHIVSLLLLIIFYTYS</sequence>
<protein>
    <submittedName>
        <fullName evidence="2">Hyp2</fullName>
    </submittedName>
</protein>
<evidence type="ECO:0000256" key="1">
    <source>
        <dbReference type="SAM" id="Phobius"/>
    </source>
</evidence>
<keyword evidence="3" id="KW-1185">Reference proteome</keyword>
<accession>F2WVI2</accession>
<dbReference type="GeneID" id="10446039"/>
<dbReference type="RefSeq" id="YP_004376353.1">
    <property type="nucleotide sequence ID" value="NC_015400.1"/>
</dbReference>
<feature type="transmembrane region" description="Helical" evidence="1">
    <location>
        <begin position="144"/>
        <end position="160"/>
    </location>
</feature>
<keyword evidence="2" id="KW-0496">Mitochondrion</keyword>
<dbReference type="EMBL" id="HQ259115">
    <property type="protein sequence ID" value="ADO51585.1"/>
    <property type="molecule type" value="Genomic_DNA"/>
</dbReference>
<evidence type="ECO:0000313" key="3">
    <source>
        <dbReference type="Proteomes" id="UP000017559"/>
    </source>
</evidence>
<keyword evidence="1" id="KW-0812">Transmembrane</keyword>
<geneLocation type="mitochondrion" evidence="2"/>
<keyword evidence="1" id="KW-0472">Membrane</keyword>
<evidence type="ECO:0000313" key="2">
    <source>
        <dbReference type="EMBL" id="ADO51585.1"/>
    </source>
</evidence>
<feature type="transmembrane region" description="Helical" evidence="1">
    <location>
        <begin position="72"/>
        <end position="101"/>
    </location>
</feature>
<dbReference type="AlphaFoldDB" id="F2WVI2"/>
<dbReference type="Proteomes" id="UP000017559">
    <property type="component" value="Mitochondrion"/>
</dbReference>
<proteinExistence type="predicted"/>
<organism>
    <name type="scientific">Moniliophthora roreri (strain MCA 2997)</name>
    <name type="common">Cocoa frosty pod rot fungus</name>
    <name type="synonym">Crinipellis roreri</name>
    <dbReference type="NCBI Taxonomy" id="1381753"/>
    <lineage>
        <taxon>Eukaryota</taxon>
        <taxon>Fungi</taxon>
        <taxon>Dikarya</taxon>
        <taxon>Basidiomycota</taxon>
        <taxon>Agaricomycotina</taxon>
        <taxon>Agaricomycetes</taxon>
        <taxon>Agaricomycetidae</taxon>
        <taxon>Agaricales</taxon>
        <taxon>Marasmiineae</taxon>
        <taxon>Marasmiaceae</taxon>
        <taxon>Moniliophthora</taxon>
    </lineage>
</organism>